<dbReference type="Pfam" id="PF05359">
    <property type="entry name" value="DUF748"/>
    <property type="match status" value="1"/>
</dbReference>
<keyword evidence="3" id="KW-1133">Transmembrane helix</keyword>
<evidence type="ECO:0000313" key="7">
    <source>
        <dbReference type="Proteomes" id="UP000322454"/>
    </source>
</evidence>
<evidence type="ECO:0000259" key="5">
    <source>
        <dbReference type="Pfam" id="PF04357"/>
    </source>
</evidence>
<reference evidence="6 7" key="1">
    <citation type="submission" date="2019-01" db="EMBL/GenBank/DDBJ databases">
        <title>Insights into ecological role of a new deltaproteobacterial order Candidatus Sinidesulfobacterales (Sva0485) by metagenomics and metatranscriptomics.</title>
        <authorList>
            <person name="Tan S."/>
            <person name="Liu J."/>
            <person name="Fang Y."/>
            <person name="Hedlund B."/>
            <person name="Lian Z.-H."/>
            <person name="Huang L.-Y."/>
            <person name="Li J.-T."/>
            <person name="Huang L.-N."/>
            <person name="Li W.-J."/>
            <person name="Jiang H.-C."/>
            <person name="Dong H.-L."/>
            <person name="Shu W.-S."/>
        </authorList>
    </citation>
    <scope>NUCLEOTIDE SEQUENCE [LARGE SCALE GENOMIC DNA]</scope>
    <source>
        <strain evidence="6">AP4</strain>
    </source>
</reference>
<evidence type="ECO:0000256" key="3">
    <source>
        <dbReference type="ARBA" id="ARBA00022989"/>
    </source>
</evidence>
<dbReference type="GO" id="GO:0005886">
    <property type="term" value="C:plasma membrane"/>
    <property type="evidence" value="ECO:0007669"/>
    <property type="project" value="InterPro"/>
</dbReference>
<gene>
    <name evidence="6" type="ORF">EVJ48_06260</name>
</gene>
<evidence type="ECO:0000313" key="6">
    <source>
        <dbReference type="EMBL" id="RZV38708.1"/>
    </source>
</evidence>
<dbReference type="InterPro" id="IPR007452">
    <property type="entry name" value="TamB_C"/>
</dbReference>
<sequence>MKKYDKKLKIYLAVLLFLIVAISASAVSFLESSYFAYIAKTYISSYLSKKLKKKVTLKQIKFSIFSPQISIYGVKIKNLAKIKQIDINIGHVNIFRRELNIYKISIIKPDLNVLIKHNKFYNYKKIGSVIKEFALPNQNRLISLSFDKIEVSGGSFNFDDEDKNILLNLKNIALTVYKKPSKTPFIYKNSGIYFKYDIPYIFLKSGKLRYGGAYRSSAEQIHYVNGFIYYRKVKFGNQYFNISSGGIFELKKKILFPEIIKKINDTTILKVNNLSFFSKHFDELPALKGKLRANVNVIGSAAGMLKSKAVIALKDTVFSGGDFKSGKILCTFDRNGAKNKNNIIKFKKINLKTFNGTFKSKGSINLNEKEGRFKSVIKNIDVGKLIEFYDTEKIPQLKAVADGNITTFLNFGKNFYVANIEKINLVKPVEQLKFKNRKGVNKIYRIYYGNGILINGTVLVNDKYVIIKRTGILSETLKGFFGGKINYEKKYLNFHFTASYNKLPKIDLVEKYRSRYFNPSADGNMNGNIVGTYHDIYFKFKNRFKRLFINGYTAPFTGTANINITGSSKVFIKKVRLKEGSTDGAGRFNFSGEIYKDKISRQELINGYFNAKNLAASHRGGTHGGFFAVFNSEGNIKGELKNPLLTATGNSKKVVIYGQDVNGVNFKFSVTKKILNLYKLKGLYGGAYFNAYGVLNFVNAASGGGYGRSNNYSGYNNYNIKIVSNGVNLSNLNFNFLKNYEVHGTADADLHIGGTFSLPDISGSVDAEKISVKNYYIGAVKAVVNSSKRKMKLHLYAMDNRISTKAKILLKKGYPYNFITNIKMLSVNYRKTLFRLSGGIFGSGKLSNFKNSYLFSKLDYVYLKHGPFFLQNIRNIKISYMDKTVKFSGFKLKGGNNYFQLRGYITPRRYNIILNDRTDLWVIGIFTNKIINSSGFATASAVIFGPFASPNIYGFANIKRGLVEPSVDSSFAASRIFAQVTFNKNMIYIKKARFRMFNGIFSTHGIIRLKNFSPSYYRLETNFNSAVYRESNYFYAKMSGRLGFYGRPDNPVLYGSVKIKKAMYDKKINFSSFLLSYKRYGAVTQESPVSLTNPRLNIKVVSKKKIEIRNNIINTNFSADLNILGTLDNPVIIGTANAEKGDIFFRGTELKLSYANLDFNNRYKINPTFDVAARTYINQYIIRMNASGSMLNFNVNLSSTPPLSELSIVSMLALGTSTNSVYASSAGGIAASEAASAIGGGVEQSVTGTISSYFGFKNMSVTPGYSAITHSAAPQVTVSKNLTKRLSVSYSDIASSQSSQSATVTYRLTPHISVIGVWENNELAPNSSNVYSEVGGNIVFHFRFY</sequence>
<evidence type="ECO:0000256" key="4">
    <source>
        <dbReference type="ARBA" id="ARBA00023136"/>
    </source>
</evidence>
<accession>A0A520XC55</accession>
<dbReference type="PANTHER" id="PTHR36985:SF1">
    <property type="entry name" value="TRANSLOCATION AND ASSEMBLY MODULE SUBUNIT TAMB"/>
    <property type="match status" value="1"/>
</dbReference>
<dbReference type="GO" id="GO:0009306">
    <property type="term" value="P:protein secretion"/>
    <property type="evidence" value="ECO:0007669"/>
    <property type="project" value="InterPro"/>
</dbReference>
<dbReference type="Proteomes" id="UP000322454">
    <property type="component" value="Unassembled WGS sequence"/>
</dbReference>
<proteinExistence type="predicted"/>
<protein>
    <recommendedName>
        <fullName evidence="5">Translocation and assembly module TamB C-terminal domain-containing protein</fullName>
    </recommendedName>
</protein>
<organism evidence="6 7">
    <name type="scientific">Candidatus Acidulodesulfobacterium acidiphilum</name>
    <dbReference type="NCBI Taxonomy" id="2597224"/>
    <lineage>
        <taxon>Bacteria</taxon>
        <taxon>Deltaproteobacteria</taxon>
        <taxon>Candidatus Acidulodesulfobacterales</taxon>
        <taxon>Candidatus Acidulodesulfobacterium</taxon>
    </lineage>
</organism>
<feature type="domain" description="Translocation and assembly module TamB C-terminal" evidence="5">
    <location>
        <begin position="998"/>
        <end position="1343"/>
    </location>
</feature>
<keyword evidence="2" id="KW-0812">Transmembrane</keyword>
<comment type="subcellular location">
    <subcellularLocation>
        <location evidence="1">Membrane</location>
        <topology evidence="1">Single-pass membrane protein</topology>
    </subcellularLocation>
</comment>
<dbReference type="Pfam" id="PF04357">
    <property type="entry name" value="TamB"/>
    <property type="match status" value="1"/>
</dbReference>
<comment type="caution">
    <text evidence="6">The sequence shown here is derived from an EMBL/GenBank/DDBJ whole genome shotgun (WGS) entry which is preliminary data.</text>
</comment>
<dbReference type="InterPro" id="IPR008023">
    <property type="entry name" value="DUF748"/>
</dbReference>
<evidence type="ECO:0000256" key="2">
    <source>
        <dbReference type="ARBA" id="ARBA00022692"/>
    </source>
</evidence>
<dbReference type="GO" id="GO:0097347">
    <property type="term" value="C:TAM protein secretion complex"/>
    <property type="evidence" value="ECO:0007669"/>
    <property type="project" value="TreeGrafter"/>
</dbReference>
<dbReference type="EMBL" id="SHMQ01000015">
    <property type="protein sequence ID" value="RZV38708.1"/>
    <property type="molecule type" value="Genomic_DNA"/>
</dbReference>
<dbReference type="PANTHER" id="PTHR36985">
    <property type="entry name" value="TRANSLOCATION AND ASSEMBLY MODULE SUBUNIT TAMB"/>
    <property type="match status" value="1"/>
</dbReference>
<evidence type="ECO:0000256" key="1">
    <source>
        <dbReference type="ARBA" id="ARBA00004167"/>
    </source>
</evidence>
<name>A0A520XC55_9DELT</name>
<keyword evidence="4" id="KW-0472">Membrane</keyword>